<proteinExistence type="predicted"/>
<comment type="caution">
    <text evidence="1">The sequence shown here is derived from an EMBL/GenBank/DDBJ whole genome shotgun (WGS) entry which is preliminary data.</text>
</comment>
<accession>A0ACC1A0E8</accession>
<reference evidence="2" key="1">
    <citation type="journal article" date="2023" name="G3 (Bethesda)">
        <title>Genome assembly and association tests identify interacting loci associated with vigor, precocity, and sex in interspecific pistachio rootstocks.</title>
        <authorList>
            <person name="Palmer W."/>
            <person name="Jacygrad E."/>
            <person name="Sagayaradj S."/>
            <person name="Cavanaugh K."/>
            <person name="Han R."/>
            <person name="Bertier L."/>
            <person name="Beede B."/>
            <person name="Kafkas S."/>
            <person name="Golino D."/>
            <person name="Preece J."/>
            <person name="Michelmore R."/>
        </authorList>
    </citation>
    <scope>NUCLEOTIDE SEQUENCE [LARGE SCALE GENOMIC DNA]</scope>
</reference>
<sequence>MVQLISILASNLNIIPQPLDIVIEEFIGGDGGGQWFLKGLRGGGFGWGRKRKTGNLGVLVILAFLGFLYLLCGGELKTDVFCGVLGIGSSGFVLIRGLKRNVKALIFGMCCFGILMGLGWRREEATRWIDEFRSYPMVEILARDMKSGLQVFDKIPKWNVVAWTTLIAGYVNSDCFCEAIRVFKDMENFNVEPNEITMTNVLVASGKIRDLATGKWAHDRVCELGYDPFESKSNCNVILATAIVDMYAKCGCLTVARDLFNKMPKRNLVAWNSMIAGYNQYGHAEEALGIFSEMRFSGFDPDKATFLSVISASAKLGALALGQSLHAYVSKLSIEKDTKDAMAWTSMIIGLAMHGHGEEALSTFKRMQEDPNVTPDQITYIGVLFACSHVGLVEEGKRHFAEMSGTYGILPSIEHYGCMVDLLSRAGHFEEAERLVEQMPVEPNAAVWGALLNGCEIYENVKLANLVRSRVGESEPLGSGVHVLLSNIYARAGRWQDVKMAREFMKNRKIVKNHGHSAVEMKLLT</sequence>
<evidence type="ECO:0000313" key="1">
    <source>
        <dbReference type="EMBL" id="KAJ0079777.1"/>
    </source>
</evidence>
<keyword evidence="2" id="KW-1185">Reference proteome</keyword>
<dbReference type="Proteomes" id="UP001164250">
    <property type="component" value="Chromosome 13"/>
</dbReference>
<dbReference type="EMBL" id="CM047909">
    <property type="protein sequence ID" value="KAJ0079777.1"/>
    <property type="molecule type" value="Genomic_DNA"/>
</dbReference>
<evidence type="ECO:0000313" key="2">
    <source>
        <dbReference type="Proteomes" id="UP001164250"/>
    </source>
</evidence>
<organism evidence="1 2">
    <name type="scientific">Pistacia atlantica</name>
    <dbReference type="NCBI Taxonomy" id="434234"/>
    <lineage>
        <taxon>Eukaryota</taxon>
        <taxon>Viridiplantae</taxon>
        <taxon>Streptophyta</taxon>
        <taxon>Embryophyta</taxon>
        <taxon>Tracheophyta</taxon>
        <taxon>Spermatophyta</taxon>
        <taxon>Magnoliopsida</taxon>
        <taxon>eudicotyledons</taxon>
        <taxon>Gunneridae</taxon>
        <taxon>Pentapetalae</taxon>
        <taxon>rosids</taxon>
        <taxon>malvids</taxon>
        <taxon>Sapindales</taxon>
        <taxon>Anacardiaceae</taxon>
        <taxon>Pistacia</taxon>
    </lineage>
</organism>
<gene>
    <name evidence="1" type="ORF">Patl1_22694</name>
</gene>
<protein>
    <submittedName>
        <fullName evidence="1">Uncharacterized protein</fullName>
    </submittedName>
</protein>
<name>A0ACC1A0E8_9ROSI</name>